<evidence type="ECO:0000256" key="1">
    <source>
        <dbReference type="ARBA" id="ARBA00022729"/>
    </source>
</evidence>
<keyword evidence="4" id="KW-1185">Reference proteome</keyword>
<dbReference type="Pfam" id="PF13505">
    <property type="entry name" value="OMP_b-brl"/>
    <property type="match status" value="1"/>
</dbReference>
<dbReference type="InterPro" id="IPR027385">
    <property type="entry name" value="Beta-barrel_OMP"/>
</dbReference>
<dbReference type="AlphaFoldDB" id="A3PDR2"/>
<sequence length="204" mass="21570">MSALKSFAALSIASMSILPLTPELKADDYEKGFYGTIGAGAGTFSDLLLVGTPFALAFDPGFSYEGSFGYDFGKHFRADVSYTNTISTIVTDHQAKFGSIILNGYIDLPIEDTKWTPFIGAGYGSTNVDAVNLCTAGGTDDCTDDVATYSLSGGISYALNSDTDITGKITYLGFDTINVTDDGTLVTVTESETLSAHIGVKFKF</sequence>
<gene>
    <name evidence="3" type="ordered locus">P9301_12641</name>
</gene>
<feature type="domain" description="Outer membrane protein beta-barrel" evidence="2">
    <location>
        <begin position="13"/>
        <end position="201"/>
    </location>
</feature>
<organism evidence="3 4">
    <name type="scientific">Prochlorococcus marinus (strain MIT 9301)</name>
    <dbReference type="NCBI Taxonomy" id="167546"/>
    <lineage>
        <taxon>Bacteria</taxon>
        <taxon>Bacillati</taxon>
        <taxon>Cyanobacteriota</taxon>
        <taxon>Cyanophyceae</taxon>
        <taxon>Synechococcales</taxon>
        <taxon>Prochlorococcaceae</taxon>
        <taxon>Prochlorococcus</taxon>
    </lineage>
</organism>
<dbReference type="RefSeq" id="WP_011863213.1">
    <property type="nucleotide sequence ID" value="NC_009091.1"/>
</dbReference>
<dbReference type="Proteomes" id="UP000001430">
    <property type="component" value="Chromosome"/>
</dbReference>
<evidence type="ECO:0000313" key="3">
    <source>
        <dbReference type="EMBL" id="ABO17887.1"/>
    </source>
</evidence>
<dbReference type="HOGENOM" id="CLU_1342266_0_0_3"/>
<keyword evidence="1" id="KW-0732">Signal</keyword>
<dbReference type="InterPro" id="IPR011250">
    <property type="entry name" value="OMP/PagP_B-barrel"/>
</dbReference>
<dbReference type="SUPFAM" id="SSF56925">
    <property type="entry name" value="OMPA-like"/>
    <property type="match status" value="1"/>
</dbReference>
<dbReference type="Gene3D" id="2.40.160.20">
    <property type="match status" value="1"/>
</dbReference>
<accession>A3PDR2</accession>
<dbReference type="EMBL" id="CP000576">
    <property type="protein sequence ID" value="ABO17887.1"/>
    <property type="molecule type" value="Genomic_DNA"/>
</dbReference>
<name>A3PDR2_PROM0</name>
<evidence type="ECO:0000259" key="2">
    <source>
        <dbReference type="Pfam" id="PF13505"/>
    </source>
</evidence>
<reference evidence="3 4" key="1">
    <citation type="journal article" date="2007" name="PLoS Genet.">
        <title>Patterns and implications of gene gain and loss in the evolution of Prochlorococcus.</title>
        <authorList>
            <person name="Kettler G.C."/>
            <person name="Martiny A.C."/>
            <person name="Huang K."/>
            <person name="Zucker J."/>
            <person name="Coleman M.L."/>
            <person name="Rodrigue S."/>
            <person name="Chen F."/>
            <person name="Lapidus A."/>
            <person name="Ferriera S."/>
            <person name="Johnson J."/>
            <person name="Steglich C."/>
            <person name="Church G.M."/>
            <person name="Richardson P."/>
            <person name="Chisholm S.W."/>
        </authorList>
    </citation>
    <scope>NUCLEOTIDE SEQUENCE [LARGE SCALE GENOMIC DNA]</scope>
    <source>
        <strain evidence="3 4">MIT 9301</strain>
    </source>
</reference>
<dbReference type="KEGG" id="pmg:P9301_12641"/>
<dbReference type="eggNOG" id="COG3637">
    <property type="taxonomic scope" value="Bacteria"/>
</dbReference>
<protein>
    <recommendedName>
        <fullName evidence="2">Outer membrane protein beta-barrel domain-containing protein</fullName>
    </recommendedName>
</protein>
<evidence type="ECO:0000313" key="4">
    <source>
        <dbReference type="Proteomes" id="UP000001430"/>
    </source>
</evidence>
<proteinExistence type="predicted"/>